<reference evidence="1 2" key="1">
    <citation type="journal article" date="2021" name="bioRxiv">
        <title>The Gossypium anomalum genome as a resource for cotton improvement and evolutionary analysis of hybrid incompatibility.</title>
        <authorList>
            <person name="Grover C.E."/>
            <person name="Yuan D."/>
            <person name="Arick M.A."/>
            <person name="Miller E.R."/>
            <person name="Hu G."/>
            <person name="Peterson D.G."/>
            <person name="Wendel J.F."/>
            <person name="Udall J.A."/>
        </authorList>
    </citation>
    <scope>NUCLEOTIDE SEQUENCE [LARGE SCALE GENOMIC DNA]</scope>
    <source>
        <strain evidence="1">JFW-Udall</strain>
        <tissue evidence="1">Leaf</tissue>
    </source>
</reference>
<evidence type="ECO:0000313" key="2">
    <source>
        <dbReference type="Proteomes" id="UP000701853"/>
    </source>
</evidence>
<accession>A0A8J5Y3Z8</accession>
<proteinExistence type="predicted"/>
<name>A0A8J5Y3Z8_9ROSI</name>
<keyword evidence="2" id="KW-1185">Reference proteome</keyword>
<gene>
    <name evidence="1" type="ORF">CXB51_030361</name>
</gene>
<organism evidence="1 2">
    <name type="scientific">Gossypium anomalum</name>
    <dbReference type="NCBI Taxonomy" id="47600"/>
    <lineage>
        <taxon>Eukaryota</taxon>
        <taxon>Viridiplantae</taxon>
        <taxon>Streptophyta</taxon>
        <taxon>Embryophyta</taxon>
        <taxon>Tracheophyta</taxon>
        <taxon>Spermatophyta</taxon>
        <taxon>Magnoliopsida</taxon>
        <taxon>eudicotyledons</taxon>
        <taxon>Gunneridae</taxon>
        <taxon>Pentapetalae</taxon>
        <taxon>rosids</taxon>
        <taxon>malvids</taxon>
        <taxon>Malvales</taxon>
        <taxon>Malvaceae</taxon>
        <taxon>Malvoideae</taxon>
        <taxon>Gossypium</taxon>
    </lineage>
</organism>
<dbReference type="OrthoDB" id="10399556at2759"/>
<evidence type="ECO:0000313" key="1">
    <source>
        <dbReference type="EMBL" id="KAG8476938.1"/>
    </source>
</evidence>
<dbReference type="Proteomes" id="UP000701853">
    <property type="component" value="Chromosome 11"/>
</dbReference>
<dbReference type="AlphaFoldDB" id="A0A8J5Y3Z8"/>
<protein>
    <submittedName>
        <fullName evidence="1">Uncharacterized protein</fullName>
    </submittedName>
</protein>
<sequence length="102" mass="11383">MTEATGDSSEADWVTKKVRFRANEQDGCSVDMVVDFLKDKDNVEVHEGDVTKSVVNGLPAIQFPDRIQKLIKDSMASTIIIKLLGQRITISALTNRAYALWK</sequence>
<dbReference type="EMBL" id="JAHUZN010000011">
    <property type="protein sequence ID" value="KAG8476938.1"/>
    <property type="molecule type" value="Genomic_DNA"/>
</dbReference>
<comment type="caution">
    <text evidence="1">The sequence shown here is derived from an EMBL/GenBank/DDBJ whole genome shotgun (WGS) entry which is preliminary data.</text>
</comment>